<protein>
    <recommendedName>
        <fullName evidence="1">DUF7730 domain-containing protein</fullName>
    </recommendedName>
</protein>
<dbReference type="InterPro" id="IPR056632">
    <property type="entry name" value="DUF7730"/>
</dbReference>
<sequence length="308" mass="35913">MGSYSVYDDAFENRFDIPSGYSPTAVERFWKIMKGGEQNEEKRYARWRSGQDKCWRARLPRRIERPAISLKAKSSSQLQSRLFQLPLEVREYIYEFIFDDGTVRLDVQEKVVRNMEPYRLSLLEPQQYLAILQACKKTYVEAAHLLYSTNTFMFPDLTTFLCFERIVPSLHWHHIKSIGIAWDYEEVNYDFQYDHLPCPTNAKSWKEVYREFSKMKGLERLRVDLKNCPLSPYQDSDFDLQQPLRDITIPAVLELFVYGKRKALAAVCGCGCAGTEGRCCGSETLDQLSLEYDSSSPLYLAYFATHVL</sequence>
<feature type="domain" description="DUF7730" evidence="1">
    <location>
        <begin position="126"/>
        <end position="255"/>
    </location>
</feature>
<reference evidence="2" key="1">
    <citation type="journal article" date="2020" name="Mol. Plant Microbe Interact.">
        <title>Genome Sequence of the Biocontrol Agent Coniothyrium minitans strain Conio (IMI 134523).</title>
        <authorList>
            <person name="Patel D."/>
            <person name="Shittu T.A."/>
            <person name="Baroncelli R."/>
            <person name="Muthumeenakshi S."/>
            <person name="Osborne T.H."/>
            <person name="Janganan T.K."/>
            <person name="Sreenivasaprasad S."/>
        </authorList>
    </citation>
    <scope>NUCLEOTIDE SEQUENCE</scope>
    <source>
        <strain evidence="2">Conio</strain>
    </source>
</reference>
<comment type="caution">
    <text evidence="2">The sequence shown here is derived from an EMBL/GenBank/DDBJ whole genome shotgun (WGS) entry which is preliminary data.</text>
</comment>
<dbReference type="EMBL" id="WJXW01000014">
    <property type="protein sequence ID" value="KAF9730350.1"/>
    <property type="molecule type" value="Genomic_DNA"/>
</dbReference>
<dbReference type="PANTHER" id="PTHR38790">
    <property type="entry name" value="2EXR DOMAIN-CONTAINING PROTEIN-RELATED"/>
    <property type="match status" value="1"/>
</dbReference>
<evidence type="ECO:0000259" key="1">
    <source>
        <dbReference type="Pfam" id="PF24864"/>
    </source>
</evidence>
<dbReference type="Pfam" id="PF24864">
    <property type="entry name" value="DUF7730"/>
    <property type="match status" value="1"/>
</dbReference>
<keyword evidence="3" id="KW-1185">Reference proteome</keyword>
<gene>
    <name evidence="2" type="ORF">PMIN01_11219</name>
</gene>
<proteinExistence type="predicted"/>
<accession>A0A9P6G8E2</accession>
<dbReference type="OrthoDB" id="4757095at2759"/>
<evidence type="ECO:0000313" key="2">
    <source>
        <dbReference type="EMBL" id="KAF9730350.1"/>
    </source>
</evidence>
<dbReference type="Proteomes" id="UP000756921">
    <property type="component" value="Unassembled WGS sequence"/>
</dbReference>
<evidence type="ECO:0000313" key="3">
    <source>
        <dbReference type="Proteomes" id="UP000756921"/>
    </source>
</evidence>
<dbReference type="AlphaFoldDB" id="A0A9P6G8E2"/>
<name>A0A9P6G8E2_9PLEO</name>
<organism evidence="2 3">
    <name type="scientific">Paraphaeosphaeria minitans</name>
    <dbReference type="NCBI Taxonomy" id="565426"/>
    <lineage>
        <taxon>Eukaryota</taxon>
        <taxon>Fungi</taxon>
        <taxon>Dikarya</taxon>
        <taxon>Ascomycota</taxon>
        <taxon>Pezizomycotina</taxon>
        <taxon>Dothideomycetes</taxon>
        <taxon>Pleosporomycetidae</taxon>
        <taxon>Pleosporales</taxon>
        <taxon>Massarineae</taxon>
        <taxon>Didymosphaeriaceae</taxon>
        <taxon>Paraphaeosphaeria</taxon>
    </lineage>
</organism>